<reference evidence="2 3" key="2">
    <citation type="journal article" date="2019" name="G3 (Bethesda)">
        <title>Hybrid Assembly of the Genome of the Entomopathogenic Nematode Steinernema carpocapsae Identifies the X-Chromosome.</title>
        <authorList>
            <person name="Serra L."/>
            <person name="Macchietto M."/>
            <person name="Macias-Munoz A."/>
            <person name="McGill C.J."/>
            <person name="Rodriguez I.M."/>
            <person name="Rodriguez B."/>
            <person name="Murad R."/>
            <person name="Mortazavi A."/>
        </authorList>
    </citation>
    <scope>NUCLEOTIDE SEQUENCE [LARGE SCALE GENOMIC DNA]</scope>
    <source>
        <strain evidence="2 3">ALL</strain>
    </source>
</reference>
<gene>
    <name evidence="2" type="ORF">L596_000404</name>
</gene>
<feature type="signal peptide" evidence="1">
    <location>
        <begin position="1"/>
        <end position="24"/>
    </location>
</feature>
<reference evidence="2 3" key="1">
    <citation type="journal article" date="2015" name="Genome Biol.">
        <title>Comparative genomics of Steinernema reveals deeply conserved gene regulatory networks.</title>
        <authorList>
            <person name="Dillman A.R."/>
            <person name="Macchietto M."/>
            <person name="Porter C.F."/>
            <person name="Rogers A."/>
            <person name="Williams B."/>
            <person name="Antoshechkin I."/>
            <person name="Lee M.M."/>
            <person name="Goodwin Z."/>
            <person name="Lu X."/>
            <person name="Lewis E.E."/>
            <person name="Goodrich-Blair H."/>
            <person name="Stock S.P."/>
            <person name="Adams B.J."/>
            <person name="Sternberg P.W."/>
            <person name="Mortazavi A."/>
        </authorList>
    </citation>
    <scope>NUCLEOTIDE SEQUENCE [LARGE SCALE GENOMIC DNA]</scope>
    <source>
        <strain evidence="2 3">ALL</strain>
    </source>
</reference>
<dbReference type="EMBL" id="AZBU02000001">
    <property type="protein sequence ID" value="TMS32584.1"/>
    <property type="molecule type" value="Genomic_DNA"/>
</dbReference>
<organism evidence="2 3">
    <name type="scientific">Steinernema carpocapsae</name>
    <name type="common">Entomopathogenic nematode</name>
    <dbReference type="NCBI Taxonomy" id="34508"/>
    <lineage>
        <taxon>Eukaryota</taxon>
        <taxon>Metazoa</taxon>
        <taxon>Ecdysozoa</taxon>
        <taxon>Nematoda</taxon>
        <taxon>Chromadorea</taxon>
        <taxon>Rhabditida</taxon>
        <taxon>Tylenchina</taxon>
        <taxon>Panagrolaimomorpha</taxon>
        <taxon>Strongyloidoidea</taxon>
        <taxon>Steinernematidae</taxon>
        <taxon>Steinernema</taxon>
    </lineage>
</organism>
<dbReference type="Proteomes" id="UP000298663">
    <property type="component" value="Unassembled WGS sequence"/>
</dbReference>
<accession>A0A4U8UI96</accession>
<evidence type="ECO:0000313" key="3">
    <source>
        <dbReference type="Proteomes" id="UP000298663"/>
    </source>
</evidence>
<proteinExistence type="predicted"/>
<comment type="caution">
    <text evidence="2">The sequence shown here is derived from an EMBL/GenBank/DDBJ whole genome shotgun (WGS) entry which is preliminary data.</text>
</comment>
<keyword evidence="1" id="KW-0732">Signal</keyword>
<name>A0A4U8UI96_STECR</name>
<dbReference type="OrthoDB" id="5876883at2759"/>
<evidence type="ECO:0000256" key="1">
    <source>
        <dbReference type="SAM" id="SignalP"/>
    </source>
</evidence>
<dbReference type="AlphaFoldDB" id="A0A4U8UI96"/>
<keyword evidence="3" id="KW-1185">Reference proteome</keyword>
<protein>
    <submittedName>
        <fullName evidence="2">Uncharacterized protein</fullName>
    </submittedName>
</protein>
<evidence type="ECO:0000313" key="2">
    <source>
        <dbReference type="EMBL" id="TMS32584.1"/>
    </source>
</evidence>
<feature type="chain" id="PRO_5020476903" evidence="1">
    <location>
        <begin position="25"/>
        <end position="239"/>
    </location>
</feature>
<sequence>MPCRVVTLLACLLAGFAFPQPTLCDNTTLTTFENSLCKNTVGFKTLCDFTEFYCCRIGPFRKVYNSDQTGLQLELRAGRTLATKGVKKVEVVVQRKNALTHTPNPPTRDQLCRTTPTAPVCLLPRMESPAMLLPRTPRVYSSALRTLQERAYDHEDMDRGNSWPGYKKAQEEFGGPEKIDFLTIPPRTTGHRTTPTLDVFFNRQLKAFHRRLNRASLPPKARIRCCGPDRSHLNLVNGC</sequence>